<sequence length="575" mass="65400">MEPISEDACDDSHTPPTTPRGTRRSISHRRVKSIVVGGAIELNKIKKEHEVETLHSELEKQSKALEVSQEETQLAARIGQSLLLQNQQLDYELESKVAALTQRCEDAEQQVKVLERKLHDMAVLQRETELHRTKAMRENDALHYELTQAKAAVKPLKDELAKTKEDFHTAELNALRSTSKTHDLKARQDELVAKCADLTYENEMLNAQLSELQDIRQESSVHIDQLVTSLEGTTQKHHELQAQFDFLSEKHNDTTEQFQALKTQYEALQDEAALAQQQVVSLSTDLETLSELLEQERQVHQDLLNKHEEMIESVANGNPSTLPSSTKHARQPSEFMVSSPLASTLRQPSSSRQLKQSTSMDINESHHGRKVSEYDCSTMLHQESVQEKCRAEVLKRGSLFHELSRELEKEFQKAKQNSVRDLRAPSITCSKCSQHLERETTLTQQVESLTLEVERVRSMSVDTVEATNEAQGTCATCSELKQRAIDYEHQVATLSQEIHQLKQQLETVADRMPEENMLKEFFVLTAAALKITGAGIDNDRCNISNEDLYDLAMREDVTFDKFHEWIYAQLEPTAP</sequence>
<feature type="region of interest" description="Disordered" evidence="2">
    <location>
        <begin position="1"/>
        <end position="26"/>
    </location>
</feature>
<keyword evidence="4" id="KW-1185">Reference proteome</keyword>
<proteinExistence type="predicted"/>
<feature type="region of interest" description="Disordered" evidence="2">
    <location>
        <begin position="315"/>
        <end position="369"/>
    </location>
</feature>
<gene>
    <name evidence="3" type="ORF">Ae201684_006846</name>
</gene>
<organism evidence="3 4">
    <name type="scientific">Aphanomyces euteiches</name>
    <dbReference type="NCBI Taxonomy" id="100861"/>
    <lineage>
        <taxon>Eukaryota</taxon>
        <taxon>Sar</taxon>
        <taxon>Stramenopiles</taxon>
        <taxon>Oomycota</taxon>
        <taxon>Saprolegniomycetes</taxon>
        <taxon>Saprolegniales</taxon>
        <taxon>Verrucalvaceae</taxon>
        <taxon>Aphanomyces</taxon>
    </lineage>
</organism>
<evidence type="ECO:0000256" key="2">
    <source>
        <dbReference type="SAM" id="MobiDB-lite"/>
    </source>
</evidence>
<feature type="coiled-coil region" evidence="1">
    <location>
        <begin position="477"/>
        <end position="511"/>
    </location>
</feature>
<evidence type="ECO:0000256" key="1">
    <source>
        <dbReference type="SAM" id="Coils"/>
    </source>
</evidence>
<evidence type="ECO:0000313" key="4">
    <source>
        <dbReference type="Proteomes" id="UP000481153"/>
    </source>
</evidence>
<dbReference type="VEuPathDB" id="FungiDB:AeMF1_001891"/>
<protein>
    <submittedName>
        <fullName evidence="3">Uncharacterized protein</fullName>
    </submittedName>
</protein>
<comment type="caution">
    <text evidence="3">The sequence shown here is derived from an EMBL/GenBank/DDBJ whole genome shotgun (WGS) entry which is preliminary data.</text>
</comment>
<feature type="coiled-coil region" evidence="1">
    <location>
        <begin position="251"/>
        <end position="310"/>
    </location>
</feature>
<accession>A0A6G0XAF8</accession>
<reference evidence="3 4" key="1">
    <citation type="submission" date="2019-07" db="EMBL/GenBank/DDBJ databases">
        <title>Genomics analysis of Aphanomyces spp. identifies a new class of oomycete effector associated with host adaptation.</title>
        <authorList>
            <person name="Gaulin E."/>
        </authorList>
    </citation>
    <scope>NUCLEOTIDE SEQUENCE [LARGE SCALE GENOMIC DNA]</scope>
    <source>
        <strain evidence="3 4">ATCC 201684</strain>
    </source>
</reference>
<dbReference type="EMBL" id="VJMJ01000085">
    <property type="protein sequence ID" value="KAF0737036.1"/>
    <property type="molecule type" value="Genomic_DNA"/>
</dbReference>
<keyword evidence="1" id="KW-0175">Coiled coil</keyword>
<feature type="coiled-coil region" evidence="1">
    <location>
        <begin position="51"/>
        <end position="124"/>
    </location>
</feature>
<evidence type="ECO:0000313" key="3">
    <source>
        <dbReference type="EMBL" id="KAF0737036.1"/>
    </source>
</evidence>
<feature type="compositionally biased region" description="Polar residues" evidence="2">
    <location>
        <begin position="340"/>
        <end position="362"/>
    </location>
</feature>
<feature type="compositionally biased region" description="Polar residues" evidence="2">
    <location>
        <begin position="315"/>
        <end position="326"/>
    </location>
</feature>
<dbReference type="AlphaFoldDB" id="A0A6G0XAF8"/>
<dbReference type="Proteomes" id="UP000481153">
    <property type="component" value="Unassembled WGS sequence"/>
</dbReference>
<name>A0A6G0XAF8_9STRA</name>
<dbReference type="Gene3D" id="1.10.287.1490">
    <property type="match status" value="1"/>
</dbReference>